<organism evidence="2 3">
    <name type="scientific">Hibiscus sabdariffa</name>
    <name type="common">roselle</name>
    <dbReference type="NCBI Taxonomy" id="183260"/>
    <lineage>
        <taxon>Eukaryota</taxon>
        <taxon>Viridiplantae</taxon>
        <taxon>Streptophyta</taxon>
        <taxon>Embryophyta</taxon>
        <taxon>Tracheophyta</taxon>
        <taxon>Spermatophyta</taxon>
        <taxon>Magnoliopsida</taxon>
        <taxon>eudicotyledons</taxon>
        <taxon>Gunneridae</taxon>
        <taxon>Pentapetalae</taxon>
        <taxon>rosids</taxon>
        <taxon>malvids</taxon>
        <taxon>Malvales</taxon>
        <taxon>Malvaceae</taxon>
        <taxon>Malvoideae</taxon>
        <taxon>Hibiscus</taxon>
    </lineage>
</organism>
<comment type="caution">
    <text evidence="2">The sequence shown here is derived from an EMBL/GenBank/DDBJ whole genome shotgun (WGS) entry which is preliminary data.</text>
</comment>
<gene>
    <name evidence="2" type="ORF">V6N11_069533</name>
</gene>
<dbReference type="Proteomes" id="UP001396334">
    <property type="component" value="Unassembled WGS sequence"/>
</dbReference>
<evidence type="ECO:0000256" key="1">
    <source>
        <dbReference type="SAM" id="MobiDB-lite"/>
    </source>
</evidence>
<feature type="compositionally biased region" description="Basic and acidic residues" evidence="1">
    <location>
        <begin position="91"/>
        <end position="101"/>
    </location>
</feature>
<name>A0ABR2Q320_9ROSI</name>
<protein>
    <submittedName>
        <fullName evidence="2">Uncharacterized protein</fullName>
    </submittedName>
</protein>
<dbReference type="EMBL" id="JBBPBN010000046">
    <property type="protein sequence ID" value="KAK8995084.1"/>
    <property type="molecule type" value="Genomic_DNA"/>
</dbReference>
<proteinExistence type="predicted"/>
<accession>A0ABR2Q320</accession>
<evidence type="ECO:0000313" key="3">
    <source>
        <dbReference type="Proteomes" id="UP001396334"/>
    </source>
</evidence>
<keyword evidence="3" id="KW-1185">Reference proteome</keyword>
<reference evidence="2 3" key="1">
    <citation type="journal article" date="2024" name="G3 (Bethesda)">
        <title>Genome assembly of Hibiscus sabdariffa L. provides insights into metabolisms of medicinal natural products.</title>
        <authorList>
            <person name="Kim T."/>
        </authorList>
    </citation>
    <scope>NUCLEOTIDE SEQUENCE [LARGE SCALE GENOMIC DNA]</scope>
    <source>
        <strain evidence="2">TK-2024</strain>
        <tissue evidence="2">Old leaves</tissue>
    </source>
</reference>
<feature type="region of interest" description="Disordered" evidence="1">
    <location>
        <begin position="80"/>
        <end position="101"/>
    </location>
</feature>
<sequence length="101" mass="11330">MTAMHSTSEANQNMRDFDVGGVASMEFGQMKSWTNRMSKCTSTSNKDFKQLHQQQQELLQQTIQELLAAQLAAARRGHNIGDETSSLLSGRQREEIKPNTS</sequence>
<evidence type="ECO:0000313" key="2">
    <source>
        <dbReference type="EMBL" id="KAK8995084.1"/>
    </source>
</evidence>